<feature type="domain" description="SUEL-type lectin" evidence="3">
    <location>
        <begin position="7"/>
        <end position="98"/>
    </location>
</feature>
<dbReference type="AlphaFoldDB" id="A0AAE1QKL0"/>
<dbReference type="EMBL" id="JAWZYT010000096">
    <property type="protein sequence ID" value="KAK4328135.1"/>
    <property type="molecule type" value="Genomic_DNA"/>
</dbReference>
<keyword evidence="2" id="KW-0812">Transmembrane</keyword>
<gene>
    <name evidence="4" type="ORF">Pmani_001415</name>
</gene>
<dbReference type="InterPro" id="IPR000922">
    <property type="entry name" value="Lectin_gal-bd_dom"/>
</dbReference>
<dbReference type="PANTHER" id="PTHR48422">
    <property type="entry name" value="PROTEIN EVA-1 HOMOLOG B-RELATED"/>
    <property type="match status" value="1"/>
</dbReference>
<feature type="region of interest" description="Disordered" evidence="1">
    <location>
        <begin position="309"/>
        <end position="328"/>
    </location>
</feature>
<dbReference type="InterPro" id="IPR052461">
    <property type="entry name" value="EVA1_A/B"/>
</dbReference>
<dbReference type="CDD" id="cd22829">
    <property type="entry name" value="Gal_Rha_Lectin_EVA1_EVA1C_rpt2"/>
    <property type="match status" value="1"/>
</dbReference>
<dbReference type="PROSITE" id="PS50228">
    <property type="entry name" value="SUEL_LECTIN"/>
    <property type="match status" value="1"/>
</dbReference>
<dbReference type="PANTHER" id="PTHR48422:SF2">
    <property type="entry name" value="PROTEIN EVA-1 HOMOLOG B"/>
    <property type="match status" value="1"/>
</dbReference>
<feature type="transmembrane region" description="Helical" evidence="2">
    <location>
        <begin position="246"/>
        <end position="271"/>
    </location>
</feature>
<proteinExistence type="predicted"/>
<feature type="region of interest" description="Disordered" evidence="1">
    <location>
        <begin position="335"/>
        <end position="365"/>
    </location>
</feature>
<protein>
    <recommendedName>
        <fullName evidence="3">SUEL-type lectin domain-containing protein</fullName>
    </recommendedName>
</protein>
<feature type="compositionally biased region" description="Polar residues" evidence="1">
    <location>
        <begin position="192"/>
        <end position="205"/>
    </location>
</feature>
<feature type="compositionally biased region" description="Basic and acidic residues" evidence="1">
    <location>
        <begin position="169"/>
        <end position="187"/>
    </location>
</feature>
<feature type="compositionally biased region" description="Low complexity" evidence="1">
    <location>
        <begin position="350"/>
        <end position="365"/>
    </location>
</feature>
<evidence type="ECO:0000256" key="1">
    <source>
        <dbReference type="SAM" id="MobiDB-lite"/>
    </source>
</evidence>
<dbReference type="InterPro" id="IPR043159">
    <property type="entry name" value="Lectin_gal-bd_sf"/>
</dbReference>
<keyword evidence="5" id="KW-1185">Reference proteome</keyword>
<feature type="compositionally biased region" description="Basic and acidic residues" evidence="1">
    <location>
        <begin position="120"/>
        <end position="140"/>
    </location>
</feature>
<keyword evidence="2" id="KW-1133">Transmembrane helix</keyword>
<feature type="compositionally biased region" description="Polar residues" evidence="1">
    <location>
        <begin position="153"/>
        <end position="167"/>
    </location>
</feature>
<feature type="non-terminal residue" evidence="4">
    <location>
        <position position="1"/>
    </location>
</feature>
<keyword evidence="2" id="KW-0472">Membrane</keyword>
<reference evidence="4" key="1">
    <citation type="submission" date="2023-11" db="EMBL/GenBank/DDBJ databases">
        <title>Genome assemblies of two species of porcelain crab, Petrolisthes cinctipes and Petrolisthes manimaculis (Anomura: Porcellanidae).</title>
        <authorList>
            <person name="Angst P."/>
        </authorList>
    </citation>
    <scope>NUCLEOTIDE SEQUENCE</scope>
    <source>
        <strain evidence="4">PB745_02</strain>
        <tissue evidence="4">Gill</tissue>
    </source>
</reference>
<feature type="compositionally biased region" description="Acidic residues" evidence="1">
    <location>
        <begin position="110"/>
        <end position="119"/>
    </location>
</feature>
<feature type="region of interest" description="Disordered" evidence="1">
    <location>
        <begin position="103"/>
        <end position="205"/>
    </location>
</feature>
<evidence type="ECO:0000313" key="4">
    <source>
        <dbReference type="EMBL" id="KAK4328135.1"/>
    </source>
</evidence>
<evidence type="ECO:0000313" key="5">
    <source>
        <dbReference type="Proteomes" id="UP001292094"/>
    </source>
</evidence>
<dbReference type="Pfam" id="PF02140">
    <property type="entry name" value="SUEL_Lectin"/>
    <property type="match status" value="1"/>
</dbReference>
<evidence type="ECO:0000256" key="2">
    <source>
        <dbReference type="SAM" id="Phobius"/>
    </source>
</evidence>
<name>A0AAE1QKL0_9EUCA</name>
<dbReference type="Gene3D" id="2.60.120.740">
    <property type="match status" value="1"/>
</dbReference>
<sequence>TFINKVVCVAGELTLTCTKDSRLAIYSVLFGRSLSGSYTCPQPEGVPEEECQASYANEIVMSMCHGRRECHILASPEVFGNPCSSASNMYMKTVYTCVPKKILKPPKSEDEGEEREEEGEGTKEKDEDAESRRGGYEEGSLRSPPAPPPADPQHTSSTAFYNPTITTRLADKSSDDAEVSVDEKDVEGSTGGRSSSQYPQDESNRAQTELINCTVTILAGADQREIGYLTEWMQAVAFVKNNFEKFLLYLLLGVSVGLVLFLVVVVTQLLWDRRRARKEAKMMHDPLTSVFAADIDDIDGDLDLDGGLGGGSLSGRSPSPPQDPTREVVRYNTCRGVSGGGLRRQDSDSNPRSLSRNNNNQLFYS</sequence>
<dbReference type="GO" id="GO:0030246">
    <property type="term" value="F:carbohydrate binding"/>
    <property type="evidence" value="ECO:0007669"/>
    <property type="project" value="InterPro"/>
</dbReference>
<comment type="caution">
    <text evidence="4">The sequence shown here is derived from an EMBL/GenBank/DDBJ whole genome shotgun (WGS) entry which is preliminary data.</text>
</comment>
<accession>A0AAE1QKL0</accession>
<dbReference type="Proteomes" id="UP001292094">
    <property type="component" value="Unassembled WGS sequence"/>
</dbReference>
<evidence type="ECO:0000259" key="3">
    <source>
        <dbReference type="PROSITE" id="PS50228"/>
    </source>
</evidence>
<organism evidence="4 5">
    <name type="scientific">Petrolisthes manimaculis</name>
    <dbReference type="NCBI Taxonomy" id="1843537"/>
    <lineage>
        <taxon>Eukaryota</taxon>
        <taxon>Metazoa</taxon>
        <taxon>Ecdysozoa</taxon>
        <taxon>Arthropoda</taxon>
        <taxon>Crustacea</taxon>
        <taxon>Multicrustacea</taxon>
        <taxon>Malacostraca</taxon>
        <taxon>Eumalacostraca</taxon>
        <taxon>Eucarida</taxon>
        <taxon>Decapoda</taxon>
        <taxon>Pleocyemata</taxon>
        <taxon>Anomura</taxon>
        <taxon>Galatheoidea</taxon>
        <taxon>Porcellanidae</taxon>
        <taxon>Petrolisthes</taxon>
    </lineage>
</organism>